<evidence type="ECO:0000313" key="2">
    <source>
        <dbReference type="Proteomes" id="UP000539953"/>
    </source>
</evidence>
<organism evidence="1 2">
    <name type="scientific">Catenisphaera adipataccumulans</name>
    <dbReference type="NCBI Taxonomy" id="700500"/>
    <lineage>
        <taxon>Bacteria</taxon>
        <taxon>Bacillati</taxon>
        <taxon>Bacillota</taxon>
        <taxon>Erysipelotrichia</taxon>
        <taxon>Erysipelotrichales</taxon>
        <taxon>Erysipelotrichaceae</taxon>
        <taxon>Catenisphaera</taxon>
    </lineage>
</organism>
<evidence type="ECO:0000313" key="1">
    <source>
        <dbReference type="EMBL" id="MBB5182427.1"/>
    </source>
</evidence>
<dbReference type="RefSeq" id="WP_183327084.1">
    <property type="nucleotide sequence ID" value="NZ_JACHHK010000001.1"/>
</dbReference>
<comment type="caution">
    <text evidence="1">The sequence shown here is derived from an EMBL/GenBank/DDBJ whole genome shotgun (WGS) entry which is preliminary data.</text>
</comment>
<protein>
    <submittedName>
        <fullName evidence="1">Uncharacterized protein</fullName>
    </submittedName>
</protein>
<dbReference type="EMBL" id="JACHHK010000001">
    <property type="protein sequence ID" value="MBB5182427.1"/>
    <property type="molecule type" value="Genomic_DNA"/>
</dbReference>
<accession>A0A7W8CVL5</accession>
<dbReference type="Proteomes" id="UP000539953">
    <property type="component" value="Unassembled WGS sequence"/>
</dbReference>
<reference evidence="1 2" key="1">
    <citation type="submission" date="2020-08" db="EMBL/GenBank/DDBJ databases">
        <title>Genomic Encyclopedia of Type Strains, Phase IV (KMG-IV): sequencing the most valuable type-strain genomes for metagenomic binning, comparative biology and taxonomic classification.</title>
        <authorList>
            <person name="Goeker M."/>
        </authorList>
    </citation>
    <scope>NUCLEOTIDE SEQUENCE [LARGE SCALE GENOMIC DNA]</scope>
    <source>
        <strain evidence="1 2">DSM 25799</strain>
    </source>
</reference>
<dbReference type="AlphaFoldDB" id="A0A7W8CVL5"/>
<keyword evidence="2" id="KW-1185">Reference proteome</keyword>
<gene>
    <name evidence="1" type="ORF">HNQ47_000430</name>
</gene>
<sequence length="106" mass="12336">MSSKIQKNKLLLYVVVDTQEEQTIQSVQQALCKLTAAEFSPWRPQASLIDCAEFYATAAADDRSLADLIPQLNKFWTAEDEIWEDYGYNTPMFHEHVYYLRLEVNK</sequence>
<proteinExistence type="predicted"/>
<name>A0A7W8CVL5_9FIRM</name>